<accession>A0A4V3UYN0</accession>
<dbReference type="InterPro" id="IPR023214">
    <property type="entry name" value="HAD_sf"/>
</dbReference>
<name>A0A4V3UYN0_9RHOB</name>
<dbReference type="SFLD" id="SFLDG01129">
    <property type="entry name" value="C1.5:_HAD__Beta-PGM__Phosphata"/>
    <property type="match status" value="1"/>
</dbReference>
<comment type="pathway">
    <text evidence="2">Organic acid metabolism; glycolate biosynthesis; glycolate from 2-phosphoglycolate: step 1/1.</text>
</comment>
<dbReference type="InterPro" id="IPR050155">
    <property type="entry name" value="HAD-like_hydrolase_sf"/>
</dbReference>
<evidence type="ECO:0000256" key="1">
    <source>
        <dbReference type="ARBA" id="ARBA00000830"/>
    </source>
</evidence>
<reference evidence="5 6" key="1">
    <citation type="submission" date="2019-04" db="EMBL/GenBank/DDBJ databases">
        <title>Draft genome sequence of Youngimonas vesicularis.</title>
        <authorList>
            <person name="Hameed A."/>
        </authorList>
    </citation>
    <scope>NUCLEOTIDE SEQUENCE [LARGE SCALE GENOMIC DNA]</scope>
    <source>
        <strain evidence="5 6">CC-AMW-E</strain>
    </source>
</reference>
<comment type="caution">
    <text evidence="5">The sequence shown here is derived from an EMBL/GenBank/DDBJ whole genome shotgun (WGS) entry which is preliminary data.</text>
</comment>
<dbReference type="GO" id="GO:0008967">
    <property type="term" value="F:phosphoglycolate phosphatase activity"/>
    <property type="evidence" value="ECO:0007669"/>
    <property type="project" value="UniProtKB-EC"/>
</dbReference>
<proteinExistence type="inferred from homology"/>
<evidence type="ECO:0000256" key="4">
    <source>
        <dbReference type="ARBA" id="ARBA00013078"/>
    </source>
</evidence>
<dbReference type="PANTHER" id="PTHR43434">
    <property type="entry name" value="PHOSPHOGLYCOLATE PHOSPHATASE"/>
    <property type="match status" value="1"/>
</dbReference>
<dbReference type="AlphaFoldDB" id="A0A4V3UYN0"/>
<keyword evidence="5" id="KW-0378">Hydrolase</keyword>
<dbReference type="RefSeq" id="WP_136340570.1">
    <property type="nucleotide sequence ID" value="NZ_SSMD01000011.1"/>
</dbReference>
<dbReference type="InterPro" id="IPR006439">
    <property type="entry name" value="HAD-SF_hydro_IA"/>
</dbReference>
<evidence type="ECO:0000313" key="5">
    <source>
        <dbReference type="EMBL" id="THD71614.1"/>
    </source>
</evidence>
<dbReference type="InterPro" id="IPR023198">
    <property type="entry name" value="PGP-like_dom2"/>
</dbReference>
<dbReference type="PANTHER" id="PTHR43434:SF1">
    <property type="entry name" value="PHOSPHOGLYCOLATE PHOSPHATASE"/>
    <property type="match status" value="1"/>
</dbReference>
<dbReference type="Proteomes" id="UP000306113">
    <property type="component" value="Unassembled WGS sequence"/>
</dbReference>
<evidence type="ECO:0000313" key="6">
    <source>
        <dbReference type="Proteomes" id="UP000306113"/>
    </source>
</evidence>
<dbReference type="SUPFAM" id="SSF56784">
    <property type="entry name" value="HAD-like"/>
    <property type="match status" value="1"/>
</dbReference>
<organism evidence="5 6">
    <name type="scientific">Thalassobius vesicularis</name>
    <dbReference type="NCBI Taxonomy" id="1294297"/>
    <lineage>
        <taxon>Bacteria</taxon>
        <taxon>Pseudomonadati</taxon>
        <taxon>Pseudomonadota</taxon>
        <taxon>Alphaproteobacteria</taxon>
        <taxon>Rhodobacterales</taxon>
        <taxon>Roseobacteraceae</taxon>
        <taxon>Thalassovita</taxon>
    </lineage>
</organism>
<dbReference type="Pfam" id="PF13419">
    <property type="entry name" value="HAD_2"/>
    <property type="match status" value="1"/>
</dbReference>
<dbReference type="NCBIfam" id="TIGR01549">
    <property type="entry name" value="HAD-SF-IA-v1"/>
    <property type="match status" value="1"/>
</dbReference>
<dbReference type="GO" id="GO:0006281">
    <property type="term" value="P:DNA repair"/>
    <property type="evidence" value="ECO:0007669"/>
    <property type="project" value="TreeGrafter"/>
</dbReference>
<comment type="catalytic activity">
    <reaction evidence="1">
        <text>2-phosphoglycolate + H2O = glycolate + phosphate</text>
        <dbReference type="Rhea" id="RHEA:14369"/>
        <dbReference type="ChEBI" id="CHEBI:15377"/>
        <dbReference type="ChEBI" id="CHEBI:29805"/>
        <dbReference type="ChEBI" id="CHEBI:43474"/>
        <dbReference type="ChEBI" id="CHEBI:58033"/>
        <dbReference type="EC" id="3.1.3.18"/>
    </reaction>
</comment>
<gene>
    <name evidence="5" type="ORF">E7681_17570</name>
</gene>
<protein>
    <recommendedName>
        <fullName evidence="4">phosphoglycolate phosphatase</fullName>
        <ecNumber evidence="4">3.1.3.18</ecNumber>
    </recommendedName>
</protein>
<evidence type="ECO:0000256" key="2">
    <source>
        <dbReference type="ARBA" id="ARBA00004818"/>
    </source>
</evidence>
<dbReference type="SFLD" id="SFLDS00003">
    <property type="entry name" value="Haloacid_Dehalogenase"/>
    <property type="match status" value="1"/>
</dbReference>
<dbReference type="Gene3D" id="3.40.50.1000">
    <property type="entry name" value="HAD superfamily/HAD-like"/>
    <property type="match status" value="1"/>
</dbReference>
<comment type="similarity">
    <text evidence="3">Belongs to the HAD-like hydrolase superfamily. CbbY/CbbZ/Gph/YieH family.</text>
</comment>
<dbReference type="InterPro" id="IPR036412">
    <property type="entry name" value="HAD-like_sf"/>
</dbReference>
<dbReference type="EMBL" id="SSMD01000011">
    <property type="protein sequence ID" value="THD71614.1"/>
    <property type="molecule type" value="Genomic_DNA"/>
</dbReference>
<sequence>MTTLKHISFDLDGTLINSFGNMKIAWQGATEALHINCGFSEYRRYVGLPFPKIMEMLGLKNYTTELSEEYFTRTRALAGNIPEIPGAKDLVKLCRDEGYKVSIITSKPRKNSEDIVEKMGFQVDELICGDDFTKGKPDPYAGFLVCKKLGVTPAETLYVGDMVFDFQFALNAGMQFVYFDDNGANRMPSNMVNHCDRIHTLPELAARLA</sequence>
<dbReference type="Gene3D" id="1.10.150.240">
    <property type="entry name" value="Putative phosphatase, domain 2"/>
    <property type="match status" value="1"/>
</dbReference>
<keyword evidence="6" id="KW-1185">Reference proteome</keyword>
<dbReference type="PRINTS" id="PR00413">
    <property type="entry name" value="HADHALOGNASE"/>
</dbReference>
<dbReference type="InterPro" id="IPR041492">
    <property type="entry name" value="HAD_2"/>
</dbReference>
<evidence type="ECO:0000256" key="3">
    <source>
        <dbReference type="ARBA" id="ARBA00006171"/>
    </source>
</evidence>
<dbReference type="OrthoDB" id="9782449at2"/>
<dbReference type="EC" id="3.1.3.18" evidence="4"/>